<comment type="caution">
    <text evidence="1">The sequence shown here is derived from an EMBL/GenBank/DDBJ whole genome shotgun (WGS) entry which is preliminary data.</text>
</comment>
<evidence type="ECO:0000313" key="2">
    <source>
        <dbReference type="Proteomes" id="UP001596065"/>
    </source>
</evidence>
<protein>
    <recommendedName>
        <fullName evidence="3">Knr4/Smi1-like domain-containing protein</fullName>
    </recommendedName>
</protein>
<accession>A0ABW0WMK7</accession>
<reference evidence="2" key="1">
    <citation type="journal article" date="2019" name="Int. J. Syst. Evol. Microbiol.">
        <title>The Global Catalogue of Microorganisms (GCM) 10K type strain sequencing project: providing services to taxonomists for standard genome sequencing and annotation.</title>
        <authorList>
            <consortium name="The Broad Institute Genomics Platform"/>
            <consortium name="The Broad Institute Genome Sequencing Center for Infectious Disease"/>
            <person name="Wu L."/>
            <person name="Ma J."/>
        </authorList>
    </citation>
    <scope>NUCLEOTIDE SEQUENCE [LARGE SCALE GENOMIC DNA]</scope>
    <source>
        <strain evidence="2">KCTC 5701</strain>
    </source>
</reference>
<dbReference type="EMBL" id="JBHSOE010000049">
    <property type="protein sequence ID" value="MFC5658728.1"/>
    <property type="molecule type" value="Genomic_DNA"/>
</dbReference>
<sequence length="212" mass="22908">MELIRTVTLLARWLEEYGPGDYRQLAPPAGREAIDTVTEGKFPLHPDVRAWLALHDGSACERPSPAGAFVPLDYALLDTARMRQGLRDMEEEVARAVSEGDEEYVVGTMADVCWVPVAANHTGGLLVVDHRDGPGHGAVLEVDPSIGLEGVRRWDSLSHLFDSVLDALVHSRPLLSGSGVPAVPRVHATGPVPPHVVWSRTTAEGPPVPVMR</sequence>
<evidence type="ECO:0008006" key="3">
    <source>
        <dbReference type="Google" id="ProtNLM"/>
    </source>
</evidence>
<organism evidence="1 2">
    <name type="scientific">Streptomyces nogalater</name>
    <dbReference type="NCBI Taxonomy" id="38314"/>
    <lineage>
        <taxon>Bacteria</taxon>
        <taxon>Bacillati</taxon>
        <taxon>Actinomycetota</taxon>
        <taxon>Actinomycetes</taxon>
        <taxon>Kitasatosporales</taxon>
        <taxon>Streptomycetaceae</taxon>
        <taxon>Streptomyces</taxon>
    </lineage>
</organism>
<name>A0ABW0WMK7_STRNO</name>
<evidence type="ECO:0000313" key="1">
    <source>
        <dbReference type="EMBL" id="MFC5658728.1"/>
    </source>
</evidence>
<dbReference type="RefSeq" id="WP_344351462.1">
    <property type="nucleotide sequence ID" value="NZ_BAAASM010000046.1"/>
</dbReference>
<proteinExistence type="predicted"/>
<keyword evidence="2" id="KW-1185">Reference proteome</keyword>
<dbReference type="Proteomes" id="UP001596065">
    <property type="component" value="Unassembled WGS sequence"/>
</dbReference>
<gene>
    <name evidence="1" type="ORF">ACFP3J_25015</name>
</gene>